<reference evidence="2 3" key="1">
    <citation type="journal article" date="2016" name="Nat. Commun.">
        <title>Thousands of microbial genomes shed light on interconnected biogeochemical processes in an aquifer system.</title>
        <authorList>
            <person name="Anantharaman K."/>
            <person name="Brown C.T."/>
            <person name="Hug L.A."/>
            <person name="Sharon I."/>
            <person name="Castelle C.J."/>
            <person name="Probst A.J."/>
            <person name="Thomas B.C."/>
            <person name="Singh A."/>
            <person name="Wilkins M.J."/>
            <person name="Karaoz U."/>
            <person name="Brodie E.L."/>
            <person name="Williams K.H."/>
            <person name="Hubbard S.S."/>
            <person name="Banfield J.F."/>
        </authorList>
    </citation>
    <scope>NUCLEOTIDE SEQUENCE [LARGE SCALE GENOMIC DNA]</scope>
</reference>
<feature type="compositionally biased region" description="Polar residues" evidence="1">
    <location>
        <begin position="759"/>
        <end position="772"/>
    </location>
</feature>
<dbReference type="EMBL" id="MHKZ01000015">
    <property type="protein sequence ID" value="OGZ00654.1"/>
    <property type="molecule type" value="Genomic_DNA"/>
</dbReference>
<feature type="region of interest" description="Disordered" evidence="1">
    <location>
        <begin position="744"/>
        <end position="772"/>
    </location>
</feature>
<protein>
    <submittedName>
        <fullName evidence="2">Uncharacterized protein</fullName>
    </submittedName>
</protein>
<dbReference type="Proteomes" id="UP000176287">
    <property type="component" value="Unassembled WGS sequence"/>
</dbReference>
<organism evidence="2 3">
    <name type="scientific">Candidatus Liptonbacteria bacterium RIFCSPLOWO2_01_FULL_45_15</name>
    <dbReference type="NCBI Taxonomy" id="1798649"/>
    <lineage>
        <taxon>Bacteria</taxon>
        <taxon>Candidatus Liptoniibacteriota</taxon>
    </lineage>
</organism>
<accession>A0A1G2CGX0</accession>
<evidence type="ECO:0000313" key="3">
    <source>
        <dbReference type="Proteomes" id="UP000176287"/>
    </source>
</evidence>
<evidence type="ECO:0000313" key="2">
    <source>
        <dbReference type="EMBL" id="OGZ00654.1"/>
    </source>
</evidence>
<dbReference type="AlphaFoldDB" id="A0A1G2CGX0"/>
<sequence length="772" mass="82130">MTSPDLKKLIAGFLVLSAITSVVTLISLNLSGKASPSEQSLQIEGESGNNPLSTIGKNAFVEKLPESGRQASAQSAGGSNAAVLSNLTKNFAGVFAGQMLANNPNGPQTDQNGNPTVLNLPGEDKATEMIKEALSKTSIAFDDKLSVPVNKIAKSFTPDDVSEYLNKVYEIIGQVSSSTKSSANSAQNQTADGLILPALAIESAVAKLSSLSVPQPFVALHTTLLRFFSNQKTVFNSVTNYQADPMKAIVALQNEKEIINRDLARIKSAASKIDLSAQAGQKALSSGNIPEWQKLYSEIFGVKKAYAIFGIGDIVFDPSNFGNTLASVGAAISNNLGRISEWLYTTALRIAVNIMINEFQNQVVNWIAGNGNPKFITDWNGFLSDVANKAIGQTVYNILPQACTGLGPLLRVSLLPVPRANTGVQCTLSQISNNLDNFMNRFRNGSWYVFGGYNSWNAYASVLQPNNNYFGSLIVAQDRATLEAITAQEAAKNQAIASQGFLSVDRTVGCSRYVPDEDGDPTTTCEPGYEIKVATTPGAVVGETLTTSLGWKGNQIIKAERFEELVAAIVNASINRVMREGLSSLTEAMNPPRPSFAGATPTGIINPSSLGNTTNNVNSLIASLNQAGASQNNQAIIDADRQWLALKPQVVTELNQLINTCFDLSNDISQRIAELNSMATTTQAEFNNANVVRNAINTASTATSTQDISDALNAIQTINVIQIRDAAAAAQERLGALQDIQTAARAGSTDNNCPRVIPSATSRTQNSTDTGE</sequence>
<evidence type="ECO:0000256" key="1">
    <source>
        <dbReference type="SAM" id="MobiDB-lite"/>
    </source>
</evidence>
<proteinExistence type="predicted"/>
<dbReference type="STRING" id="1798649.A3B13_01320"/>
<name>A0A1G2CGX0_9BACT</name>
<gene>
    <name evidence="2" type="ORF">A3B13_01320</name>
</gene>
<comment type="caution">
    <text evidence="2">The sequence shown here is derived from an EMBL/GenBank/DDBJ whole genome shotgun (WGS) entry which is preliminary data.</text>
</comment>